<protein>
    <submittedName>
        <fullName evidence="1 3">Uncharacterized protein</fullName>
    </submittedName>
</protein>
<accession>A0A183AUX4</accession>
<organism evidence="3">
    <name type="scientific">Echinostoma caproni</name>
    <dbReference type="NCBI Taxonomy" id="27848"/>
    <lineage>
        <taxon>Eukaryota</taxon>
        <taxon>Metazoa</taxon>
        <taxon>Spiralia</taxon>
        <taxon>Lophotrochozoa</taxon>
        <taxon>Platyhelminthes</taxon>
        <taxon>Trematoda</taxon>
        <taxon>Digenea</taxon>
        <taxon>Plagiorchiida</taxon>
        <taxon>Echinostomata</taxon>
        <taxon>Echinostomatoidea</taxon>
        <taxon>Echinostomatidae</taxon>
        <taxon>Echinostoma</taxon>
    </lineage>
</organism>
<keyword evidence="2" id="KW-1185">Reference proteome</keyword>
<reference evidence="1 2" key="2">
    <citation type="submission" date="2018-11" db="EMBL/GenBank/DDBJ databases">
        <authorList>
            <consortium name="Pathogen Informatics"/>
        </authorList>
    </citation>
    <scope>NUCLEOTIDE SEQUENCE [LARGE SCALE GENOMIC DNA]</scope>
    <source>
        <strain evidence="1 2">Egypt</strain>
    </source>
</reference>
<name>A0A183AUX4_9TREM</name>
<dbReference type="WBParaSite" id="ECPE_0001079201-mRNA-1">
    <property type="protein sequence ID" value="ECPE_0001079201-mRNA-1"/>
    <property type="gene ID" value="ECPE_0001079201"/>
</dbReference>
<proteinExistence type="predicted"/>
<dbReference type="EMBL" id="UZAN01049618">
    <property type="protein sequence ID" value="VDP87572.1"/>
    <property type="molecule type" value="Genomic_DNA"/>
</dbReference>
<evidence type="ECO:0000313" key="2">
    <source>
        <dbReference type="Proteomes" id="UP000272942"/>
    </source>
</evidence>
<evidence type="ECO:0000313" key="3">
    <source>
        <dbReference type="WBParaSite" id="ECPE_0001079201-mRNA-1"/>
    </source>
</evidence>
<evidence type="ECO:0000313" key="1">
    <source>
        <dbReference type="EMBL" id="VDP87572.1"/>
    </source>
</evidence>
<gene>
    <name evidence="1" type="ORF">ECPE_LOCUS10759</name>
</gene>
<dbReference type="Proteomes" id="UP000272942">
    <property type="component" value="Unassembled WGS sequence"/>
</dbReference>
<reference evidence="3" key="1">
    <citation type="submission" date="2016-06" db="UniProtKB">
        <authorList>
            <consortium name="WormBaseParasite"/>
        </authorList>
    </citation>
    <scope>IDENTIFICATION</scope>
</reference>
<sequence>MPNVKFTKMVRVFNPDRQTRLEPRLISKTITTPDGVLWKFAPLLLDRYHRFTTSLKVRSCLILPPETDFALQHTDHDNIRLYIRRSSRYNQIKCYTFLT</sequence>
<dbReference type="AlphaFoldDB" id="A0A183AUX4"/>